<dbReference type="InterPro" id="IPR046318">
    <property type="entry name" value="DUF5344"/>
</dbReference>
<organism evidence="1 2">
    <name type="scientific">Staphylococcus lugdunensis</name>
    <dbReference type="NCBI Taxonomy" id="28035"/>
    <lineage>
        <taxon>Bacteria</taxon>
        <taxon>Bacillati</taxon>
        <taxon>Bacillota</taxon>
        <taxon>Bacilli</taxon>
        <taxon>Bacillales</taxon>
        <taxon>Staphylococcaceae</taxon>
        <taxon>Staphylococcus</taxon>
    </lineage>
</organism>
<gene>
    <name evidence="1" type="ORF">EQ812_04150</name>
</gene>
<comment type="caution">
    <text evidence="1">The sequence shown here is derived from an EMBL/GenBank/DDBJ whole genome shotgun (WGS) entry which is preliminary data.</text>
</comment>
<dbReference type="RefSeq" id="WP_002493026.1">
    <property type="nucleotide sequence ID" value="NZ_AP021848.1"/>
</dbReference>
<reference evidence="1 2" key="1">
    <citation type="journal article" date="2019" name="Sci. Transl. Med.">
        <title>Quorum sensing between bacterial species on the skin protects against epidermal injury in atopic dermatitis.</title>
        <authorList>
            <person name="Williams M.R."/>
        </authorList>
    </citation>
    <scope>NUCLEOTIDE SEQUENCE [LARGE SCALE GENOMIC DNA]</scope>
    <source>
        <strain evidence="1 2">E7</strain>
    </source>
</reference>
<protein>
    <submittedName>
        <fullName evidence="1">TIGR04197 family type VII secretion effector</fullName>
    </submittedName>
</protein>
<dbReference type="AlphaFoldDB" id="A0A292DFY6"/>
<dbReference type="Pfam" id="PF17279">
    <property type="entry name" value="DUF5344"/>
    <property type="match status" value="1"/>
</dbReference>
<proteinExistence type="predicted"/>
<dbReference type="NCBIfam" id="TIGR04197">
    <property type="entry name" value="T7SS_SACOL2603"/>
    <property type="match status" value="1"/>
</dbReference>
<evidence type="ECO:0000313" key="2">
    <source>
        <dbReference type="Proteomes" id="UP000293637"/>
    </source>
</evidence>
<accession>A0A292DFY6</accession>
<sequence>MGEIKVETGTTSSKISNITSAGTAMQYDAINDSLETTNISPFVEFAAASESLSKAIANYSTIVTQDAKAMQSAVNDFNDNDQYIAGQINNSQGLT</sequence>
<dbReference type="InterPro" id="IPR021477">
    <property type="entry name" value="TVIIS_effector_SACOL2603_fam"/>
</dbReference>
<evidence type="ECO:0000313" key="1">
    <source>
        <dbReference type="EMBL" id="TBW73043.1"/>
    </source>
</evidence>
<dbReference type="EMBL" id="SCHB01000002">
    <property type="protein sequence ID" value="TBW73043.1"/>
    <property type="molecule type" value="Genomic_DNA"/>
</dbReference>
<name>A0A292DFY6_STALU</name>
<dbReference type="GeneID" id="58090252"/>
<dbReference type="Proteomes" id="UP000293637">
    <property type="component" value="Unassembled WGS sequence"/>
</dbReference>